<evidence type="ECO:0000313" key="2">
    <source>
        <dbReference type="Proteomes" id="UP000218418"/>
    </source>
</evidence>
<organism evidence="1 2">
    <name type="scientific">Calothrix parasitica NIES-267</name>
    <dbReference type="NCBI Taxonomy" id="1973488"/>
    <lineage>
        <taxon>Bacteria</taxon>
        <taxon>Bacillati</taxon>
        <taxon>Cyanobacteriota</taxon>
        <taxon>Cyanophyceae</taxon>
        <taxon>Nostocales</taxon>
        <taxon>Calotrichaceae</taxon>
        <taxon>Calothrix</taxon>
    </lineage>
</organism>
<name>A0A1Z4LNP6_9CYAN</name>
<reference evidence="1 2" key="1">
    <citation type="submission" date="2017-06" db="EMBL/GenBank/DDBJ databases">
        <title>Genome sequencing of cyanobaciteial culture collection at National Institute for Environmental Studies (NIES).</title>
        <authorList>
            <person name="Hirose Y."/>
            <person name="Shimura Y."/>
            <person name="Fujisawa T."/>
            <person name="Nakamura Y."/>
            <person name="Kawachi M."/>
        </authorList>
    </citation>
    <scope>NUCLEOTIDE SEQUENCE [LARGE SCALE GENOMIC DNA]</scope>
    <source>
        <strain evidence="1 2">NIES-267</strain>
    </source>
</reference>
<proteinExistence type="predicted"/>
<dbReference type="EMBL" id="AP018227">
    <property type="protein sequence ID" value="BAY82804.1"/>
    <property type="molecule type" value="Genomic_DNA"/>
</dbReference>
<sequence length="150" mass="17900">MTKYDASMIHIKNIPHLKDLGDNKCGRTYHYCFQNRLPKQKILNKIADTLEQRYILDKEKYELSEDIEIIGYVKIKRLTDYKARITYFSIEPEEDCIYLSGIRTLPLKIEKVLGKLKSIQGQPRDWWFGFGRTKKNKFINLDLFPNHQEK</sequence>
<gene>
    <name evidence="1" type="ORF">NIES267_22880</name>
</gene>
<dbReference type="AlphaFoldDB" id="A0A1Z4LNP6"/>
<accession>A0A1Z4LNP6</accession>
<protein>
    <submittedName>
        <fullName evidence="1">Uncharacterized protein</fullName>
    </submittedName>
</protein>
<keyword evidence="2" id="KW-1185">Reference proteome</keyword>
<dbReference type="Proteomes" id="UP000218418">
    <property type="component" value="Chromosome"/>
</dbReference>
<evidence type="ECO:0000313" key="1">
    <source>
        <dbReference type="EMBL" id="BAY82804.1"/>
    </source>
</evidence>